<feature type="transmembrane region" description="Helical" evidence="1">
    <location>
        <begin position="12"/>
        <end position="32"/>
    </location>
</feature>
<sequence length="171" mass="18783">MPRRSRSFVVRIDEALTAVLAVALLLLVAVYLPSDWRRSYYGPARVIDGDTLVVGSVKTRLKGIDAPETGQFCRRDGTLWRCGEASTAALHGMIAGRNVTCDGAGRDVYNRVLAVCRVGGRDLNREMVKKGWAVAYGAYEAQEKAAKAAEAGIWSGEFERPALWREMFKGT</sequence>
<evidence type="ECO:0000256" key="1">
    <source>
        <dbReference type="SAM" id="Phobius"/>
    </source>
</evidence>
<dbReference type="Gene3D" id="2.40.50.90">
    <property type="match status" value="1"/>
</dbReference>
<proteinExistence type="predicted"/>
<dbReference type="InterPro" id="IPR016071">
    <property type="entry name" value="Staphylococal_nuclease_OB-fold"/>
</dbReference>
<evidence type="ECO:0000259" key="2">
    <source>
        <dbReference type="PROSITE" id="PS50830"/>
    </source>
</evidence>
<dbReference type="SMART" id="SM00318">
    <property type="entry name" value="SNc"/>
    <property type="match status" value="1"/>
</dbReference>
<name>A0AAW5QSM2_9HYPH</name>
<keyword evidence="1" id="KW-0472">Membrane</keyword>
<evidence type="ECO:0000313" key="3">
    <source>
        <dbReference type="EMBL" id="MCT8971106.1"/>
    </source>
</evidence>
<organism evidence="3 4">
    <name type="scientific">Microbaculum marinisediminis</name>
    <dbReference type="NCBI Taxonomy" id="2931392"/>
    <lineage>
        <taxon>Bacteria</taxon>
        <taxon>Pseudomonadati</taxon>
        <taxon>Pseudomonadota</taxon>
        <taxon>Alphaproteobacteria</taxon>
        <taxon>Hyphomicrobiales</taxon>
        <taxon>Tepidamorphaceae</taxon>
        <taxon>Microbaculum</taxon>
    </lineage>
</organism>
<dbReference type="Proteomes" id="UP001320898">
    <property type="component" value="Unassembled WGS sequence"/>
</dbReference>
<evidence type="ECO:0000313" key="4">
    <source>
        <dbReference type="Proteomes" id="UP001320898"/>
    </source>
</evidence>
<dbReference type="AlphaFoldDB" id="A0AAW5QSM2"/>
<keyword evidence="4" id="KW-1185">Reference proteome</keyword>
<dbReference type="EMBL" id="JALIDZ010000002">
    <property type="protein sequence ID" value="MCT8971106.1"/>
    <property type="molecule type" value="Genomic_DNA"/>
</dbReference>
<dbReference type="PANTHER" id="PTHR12302">
    <property type="entry name" value="EBNA2 BINDING PROTEIN P100"/>
    <property type="match status" value="1"/>
</dbReference>
<comment type="caution">
    <text evidence="3">The sequence shown here is derived from an EMBL/GenBank/DDBJ whole genome shotgun (WGS) entry which is preliminary data.</text>
</comment>
<dbReference type="Pfam" id="PF00565">
    <property type="entry name" value="SNase"/>
    <property type="match status" value="1"/>
</dbReference>
<accession>A0AAW5QSM2</accession>
<protein>
    <submittedName>
        <fullName evidence="3">Thermonuclease family protein</fullName>
    </submittedName>
</protein>
<gene>
    <name evidence="3" type="ORF">MUB46_04460</name>
</gene>
<dbReference type="PROSITE" id="PS50830">
    <property type="entry name" value="TNASE_3"/>
    <property type="match status" value="1"/>
</dbReference>
<dbReference type="SUPFAM" id="SSF50199">
    <property type="entry name" value="Staphylococcal nuclease"/>
    <property type="match status" value="1"/>
</dbReference>
<dbReference type="PANTHER" id="PTHR12302:SF26">
    <property type="entry name" value="BLR1266 PROTEIN"/>
    <property type="match status" value="1"/>
</dbReference>
<feature type="domain" description="TNase-like" evidence="2">
    <location>
        <begin position="45"/>
        <end position="166"/>
    </location>
</feature>
<reference evidence="3 4" key="1">
    <citation type="submission" date="2022-04" db="EMBL/GenBank/DDBJ databases">
        <authorList>
            <person name="Ye Y.-Q."/>
            <person name="Du Z.-J."/>
        </authorList>
    </citation>
    <scope>NUCLEOTIDE SEQUENCE [LARGE SCALE GENOMIC DNA]</scope>
    <source>
        <strain evidence="3 4">A6E488</strain>
    </source>
</reference>
<dbReference type="RefSeq" id="WP_261614678.1">
    <property type="nucleotide sequence ID" value="NZ_JALIDZ010000002.1"/>
</dbReference>
<keyword evidence="1" id="KW-0812">Transmembrane</keyword>
<keyword evidence="1" id="KW-1133">Transmembrane helix</keyword>
<dbReference type="InterPro" id="IPR035437">
    <property type="entry name" value="SNase_OB-fold_sf"/>
</dbReference>